<organism evidence="2 3">
    <name type="scientific">Angiostrongylus cantonensis</name>
    <name type="common">Rat lungworm</name>
    <dbReference type="NCBI Taxonomy" id="6313"/>
    <lineage>
        <taxon>Eukaryota</taxon>
        <taxon>Metazoa</taxon>
        <taxon>Ecdysozoa</taxon>
        <taxon>Nematoda</taxon>
        <taxon>Chromadorea</taxon>
        <taxon>Rhabditida</taxon>
        <taxon>Rhabditina</taxon>
        <taxon>Rhabditomorpha</taxon>
        <taxon>Strongyloidea</taxon>
        <taxon>Metastrongylidae</taxon>
        <taxon>Angiostrongylus</taxon>
    </lineage>
</organism>
<feature type="compositionally biased region" description="Basic and acidic residues" evidence="1">
    <location>
        <begin position="139"/>
        <end position="152"/>
    </location>
</feature>
<evidence type="ECO:0000256" key="1">
    <source>
        <dbReference type="SAM" id="MobiDB-lite"/>
    </source>
</evidence>
<sequence>MDDEDPVKMRLNEGVKLYNLDDFMKNRVQMMEGIDLSIPTLSNASVRQYYNSDLSMEQRSLMLAWASAEYPKSGTVNGFEEYSTRSCVPSELNGKFTWNFVSSTKFALQSKQRQGNESKNERSEENQLPKGGDALNSRNAKEHGSEQQDETKTKKRSVSS</sequence>
<evidence type="ECO:0000313" key="2">
    <source>
        <dbReference type="Proteomes" id="UP000035642"/>
    </source>
</evidence>
<feature type="region of interest" description="Disordered" evidence="1">
    <location>
        <begin position="109"/>
        <end position="160"/>
    </location>
</feature>
<proteinExistence type="predicted"/>
<name>A0A0K0D974_ANGCA</name>
<feature type="compositionally biased region" description="Basic and acidic residues" evidence="1">
    <location>
        <begin position="114"/>
        <end position="127"/>
    </location>
</feature>
<accession>A0A0K0D974</accession>
<reference evidence="2" key="1">
    <citation type="submission" date="2012-09" db="EMBL/GenBank/DDBJ databases">
        <authorList>
            <person name="Martin A.A."/>
        </authorList>
    </citation>
    <scope>NUCLEOTIDE SEQUENCE</scope>
</reference>
<reference evidence="3" key="2">
    <citation type="submission" date="2017-02" db="UniProtKB">
        <authorList>
            <consortium name="WormBaseParasite"/>
        </authorList>
    </citation>
    <scope>IDENTIFICATION</scope>
</reference>
<dbReference type="Proteomes" id="UP000035642">
    <property type="component" value="Unassembled WGS sequence"/>
</dbReference>
<evidence type="ECO:0000313" key="3">
    <source>
        <dbReference type="WBParaSite" id="ACAC_0000664801-mRNA-1"/>
    </source>
</evidence>
<protein>
    <submittedName>
        <fullName evidence="3">Uncharacterized protein</fullName>
    </submittedName>
</protein>
<dbReference type="AlphaFoldDB" id="A0A0K0D974"/>
<keyword evidence="2" id="KW-1185">Reference proteome</keyword>
<dbReference type="WBParaSite" id="ACAC_0000664801-mRNA-1">
    <property type="protein sequence ID" value="ACAC_0000664801-mRNA-1"/>
    <property type="gene ID" value="ACAC_0000664801"/>
</dbReference>